<dbReference type="PANTHER" id="PTHR21705:SF11">
    <property type="entry name" value="FHIP FAMILY PROTEIN CG3558"/>
    <property type="match status" value="1"/>
</dbReference>
<proteinExistence type="inferred from homology"/>
<protein>
    <recommendedName>
        <fullName evidence="3">FHF complex subunit HOOK-interacting protein C-terminal domain-containing protein</fullName>
    </recommendedName>
</protein>
<evidence type="ECO:0000256" key="2">
    <source>
        <dbReference type="SAM" id="MobiDB-lite"/>
    </source>
</evidence>
<feature type="domain" description="FHF complex subunit HOOK-interacting protein C-terminal" evidence="3">
    <location>
        <begin position="302"/>
        <end position="370"/>
    </location>
</feature>
<comment type="similarity">
    <text evidence="1">Belongs to the FHIP family.</text>
</comment>
<dbReference type="Proteomes" id="UP001651158">
    <property type="component" value="Unassembled WGS sequence"/>
</dbReference>
<reference evidence="4 5" key="1">
    <citation type="journal article" date="2022" name="Front. Cell. Infect. Microbiol.">
        <title>The Genomes of Two Strains of Taenia crassiceps the Animal Model for the Study of Human Cysticercosis.</title>
        <authorList>
            <person name="Bobes R.J."/>
            <person name="Estrada K."/>
            <person name="Rios-Valencia D.G."/>
            <person name="Calderon-Gallegos A."/>
            <person name="de la Torre P."/>
            <person name="Carrero J.C."/>
            <person name="Sanchez-Flores A."/>
            <person name="Laclette J.P."/>
        </authorList>
    </citation>
    <scope>NUCLEOTIDE SEQUENCE [LARGE SCALE GENOMIC DNA]</scope>
    <source>
        <strain evidence="4">WFUcys</strain>
    </source>
</reference>
<accession>A0ABR4QPG2</accession>
<evidence type="ECO:0000313" key="5">
    <source>
        <dbReference type="Proteomes" id="UP001651158"/>
    </source>
</evidence>
<name>A0ABR4QPG2_9CEST</name>
<comment type="caution">
    <text evidence="4">The sequence shown here is derived from an EMBL/GenBank/DDBJ whole genome shotgun (WGS) entry which is preliminary data.</text>
</comment>
<dbReference type="PANTHER" id="PTHR21705">
    <property type="entry name" value="RAI16 PROTEIN-RELATED"/>
    <property type="match status" value="1"/>
</dbReference>
<feature type="compositionally biased region" description="Low complexity" evidence="2">
    <location>
        <begin position="188"/>
        <end position="209"/>
    </location>
</feature>
<evidence type="ECO:0000313" key="4">
    <source>
        <dbReference type="EMBL" id="KAL5111604.1"/>
    </source>
</evidence>
<dbReference type="InterPro" id="IPR045669">
    <property type="entry name" value="FHIP_C"/>
</dbReference>
<organism evidence="4 5">
    <name type="scientific">Taenia crassiceps</name>
    <dbReference type="NCBI Taxonomy" id="6207"/>
    <lineage>
        <taxon>Eukaryota</taxon>
        <taxon>Metazoa</taxon>
        <taxon>Spiralia</taxon>
        <taxon>Lophotrochozoa</taxon>
        <taxon>Platyhelminthes</taxon>
        <taxon>Cestoda</taxon>
        <taxon>Eucestoda</taxon>
        <taxon>Cyclophyllidea</taxon>
        <taxon>Taeniidae</taxon>
        <taxon>Taenia</taxon>
    </lineage>
</organism>
<sequence>MWDCLREARKLIAERKAACGDWRFPYDLENPSSSMVLNAHMNENPLAPLPQEGLQAPDSVFVSPTSGIATKLSTNSDRNQWELDGLNQVVSEEDSILADLERFSALLREPSCVTYRLKPTSTTKTALKLHETAPDPEEIKHTSSLYNITFLEMDPDEVTESASVGTPPHSSTGMLERMSKSTMIRRVSASSASSTTSRSVEMSVTESSEQLPTGVEEIAGGDVLDLMRYLDRLPGSEFFDVKSVEAKFSACMSQFDGQKEENRAKRPVEVIDSGVASAGSALLKTPAVTESSSVNSAPFRPGPLLTSLIQLVSCMPMNHLYTNLQVTRLVTHLLALPLPLMRLQLLPPTAQEVTNLDGRWLYATLVAVRQWFDCFINLHFSSALGVAPSSGVSFVGFLEAVRVAVFQPPRCPAIESQVPSTSTTQSSKRMFWLLSRLHFHSFSSSSSSLPSSPTSKSAVVGENEYADWRTQAMERLGGVVCGDVPDIGPLKAVKDAKSRSVLMALFVFEEFCRELAALCIEHSVAL</sequence>
<dbReference type="Pfam" id="PF19314">
    <property type="entry name" value="DUF5917"/>
    <property type="match status" value="1"/>
</dbReference>
<dbReference type="InterPro" id="IPR019384">
    <property type="entry name" value="FHIP"/>
</dbReference>
<dbReference type="EMBL" id="JAKROA010000001">
    <property type="protein sequence ID" value="KAL5111604.1"/>
    <property type="molecule type" value="Genomic_DNA"/>
</dbReference>
<gene>
    <name evidence="4" type="ORF">TcWFU_002603</name>
</gene>
<evidence type="ECO:0000256" key="1">
    <source>
        <dbReference type="ARBA" id="ARBA00024336"/>
    </source>
</evidence>
<keyword evidence="5" id="KW-1185">Reference proteome</keyword>
<evidence type="ECO:0000259" key="3">
    <source>
        <dbReference type="Pfam" id="PF19314"/>
    </source>
</evidence>
<feature type="region of interest" description="Disordered" evidence="2">
    <location>
        <begin position="188"/>
        <end position="211"/>
    </location>
</feature>